<sequence length="59" mass="6834">MNIQIKETSAPILFLCVFAMPSDQLSSCRAEHLKALSRLLNLDLFLPRDLAVYFYFLQQ</sequence>
<gene>
    <name evidence="1" type="ORF">A2Y47_00660</name>
</gene>
<dbReference type="Proteomes" id="UP000177720">
    <property type="component" value="Unassembled WGS sequence"/>
</dbReference>
<accession>A0A1F5Y4J9</accession>
<protein>
    <submittedName>
        <fullName evidence="1">Uncharacterized protein</fullName>
    </submittedName>
</protein>
<reference evidence="1 2" key="1">
    <citation type="journal article" date="2016" name="Nat. Commun.">
        <title>Thousands of microbial genomes shed light on interconnected biogeochemical processes in an aquifer system.</title>
        <authorList>
            <person name="Anantharaman K."/>
            <person name="Brown C.T."/>
            <person name="Hug L.A."/>
            <person name="Sharon I."/>
            <person name="Castelle C.J."/>
            <person name="Probst A.J."/>
            <person name="Thomas B.C."/>
            <person name="Singh A."/>
            <person name="Wilkins M.J."/>
            <person name="Karaoz U."/>
            <person name="Brodie E.L."/>
            <person name="Williams K.H."/>
            <person name="Hubbard S.S."/>
            <person name="Banfield J.F."/>
        </authorList>
    </citation>
    <scope>NUCLEOTIDE SEQUENCE [LARGE SCALE GENOMIC DNA]</scope>
</reference>
<proteinExistence type="predicted"/>
<organism evidence="1 2">
    <name type="scientific">Candidatus Giovannonibacteria bacterium RIFCSPLOWO2_12_43_8</name>
    <dbReference type="NCBI Taxonomy" id="1798361"/>
    <lineage>
        <taxon>Bacteria</taxon>
        <taxon>Candidatus Giovannoniibacteriota</taxon>
    </lineage>
</organism>
<evidence type="ECO:0000313" key="1">
    <source>
        <dbReference type="EMBL" id="OGF95104.1"/>
    </source>
</evidence>
<dbReference type="AlphaFoldDB" id="A0A1F5Y4J9"/>
<name>A0A1F5Y4J9_9BACT</name>
<evidence type="ECO:0000313" key="2">
    <source>
        <dbReference type="Proteomes" id="UP000177720"/>
    </source>
</evidence>
<dbReference type="EMBL" id="MFIN01000029">
    <property type="protein sequence ID" value="OGF95104.1"/>
    <property type="molecule type" value="Genomic_DNA"/>
</dbReference>
<comment type="caution">
    <text evidence="1">The sequence shown here is derived from an EMBL/GenBank/DDBJ whole genome shotgun (WGS) entry which is preliminary data.</text>
</comment>